<dbReference type="GO" id="GO:0004499">
    <property type="term" value="F:N,N-dimethylaniline monooxygenase activity"/>
    <property type="evidence" value="ECO:0007669"/>
    <property type="project" value="InterPro"/>
</dbReference>
<comment type="cofactor">
    <cofactor evidence="1">
        <name>FAD</name>
        <dbReference type="ChEBI" id="CHEBI:57692"/>
    </cofactor>
</comment>
<dbReference type="GO" id="GO:0050660">
    <property type="term" value="F:flavin adenine dinucleotide binding"/>
    <property type="evidence" value="ECO:0007669"/>
    <property type="project" value="InterPro"/>
</dbReference>
<gene>
    <name evidence="6" type="ORF">A1O9_05411</name>
</gene>
<dbReference type="InterPro" id="IPR020946">
    <property type="entry name" value="Flavin_mOase-like"/>
</dbReference>
<accession>A0A072PBL2</accession>
<dbReference type="PANTHER" id="PTHR42877:SF7">
    <property type="entry name" value="FLAVIN-BINDING MONOOXYGENASE-RELATED"/>
    <property type="match status" value="1"/>
</dbReference>
<dbReference type="EMBL" id="AMGV01000004">
    <property type="protein sequence ID" value="KEF57494.1"/>
    <property type="molecule type" value="Genomic_DNA"/>
</dbReference>
<keyword evidence="7" id="KW-1185">Reference proteome</keyword>
<evidence type="ECO:0000256" key="5">
    <source>
        <dbReference type="ARBA" id="ARBA00023002"/>
    </source>
</evidence>
<dbReference type="AlphaFoldDB" id="A0A072PBL2"/>
<dbReference type="GO" id="GO:0050661">
    <property type="term" value="F:NADP binding"/>
    <property type="evidence" value="ECO:0007669"/>
    <property type="project" value="InterPro"/>
</dbReference>
<reference evidence="6 7" key="1">
    <citation type="submission" date="2013-03" db="EMBL/GenBank/DDBJ databases">
        <title>The Genome Sequence of Exophiala aquamarina CBS 119918.</title>
        <authorList>
            <consortium name="The Broad Institute Genomics Platform"/>
            <person name="Cuomo C."/>
            <person name="de Hoog S."/>
            <person name="Gorbushina A."/>
            <person name="Walker B."/>
            <person name="Young S.K."/>
            <person name="Zeng Q."/>
            <person name="Gargeya S."/>
            <person name="Fitzgerald M."/>
            <person name="Haas B."/>
            <person name="Abouelleil A."/>
            <person name="Allen A.W."/>
            <person name="Alvarado L."/>
            <person name="Arachchi H.M."/>
            <person name="Berlin A.M."/>
            <person name="Chapman S.B."/>
            <person name="Gainer-Dewar J."/>
            <person name="Goldberg J."/>
            <person name="Griggs A."/>
            <person name="Gujja S."/>
            <person name="Hansen M."/>
            <person name="Howarth C."/>
            <person name="Imamovic A."/>
            <person name="Ireland A."/>
            <person name="Larimer J."/>
            <person name="McCowan C."/>
            <person name="Murphy C."/>
            <person name="Pearson M."/>
            <person name="Poon T.W."/>
            <person name="Priest M."/>
            <person name="Roberts A."/>
            <person name="Saif S."/>
            <person name="Shea T."/>
            <person name="Sisk P."/>
            <person name="Sykes S."/>
            <person name="Wortman J."/>
            <person name="Nusbaum C."/>
            <person name="Birren B."/>
        </authorList>
    </citation>
    <scope>NUCLEOTIDE SEQUENCE [LARGE SCALE GENOMIC DNA]</scope>
    <source>
        <strain evidence="6 7">CBS 119918</strain>
    </source>
</reference>
<dbReference type="SUPFAM" id="SSF51905">
    <property type="entry name" value="FAD/NAD(P)-binding domain"/>
    <property type="match status" value="3"/>
</dbReference>
<evidence type="ECO:0000256" key="2">
    <source>
        <dbReference type="ARBA" id="ARBA00010139"/>
    </source>
</evidence>
<proteinExistence type="inferred from homology"/>
<dbReference type="InterPro" id="IPR051209">
    <property type="entry name" value="FAD-bind_Monooxygenase_sf"/>
</dbReference>
<evidence type="ECO:0000313" key="6">
    <source>
        <dbReference type="EMBL" id="KEF57494.1"/>
    </source>
</evidence>
<dbReference type="PANTHER" id="PTHR42877">
    <property type="entry name" value="L-ORNITHINE N(5)-MONOOXYGENASE-RELATED"/>
    <property type="match status" value="1"/>
</dbReference>
<dbReference type="Proteomes" id="UP000027920">
    <property type="component" value="Unassembled WGS sequence"/>
</dbReference>
<dbReference type="Gene3D" id="3.50.50.60">
    <property type="entry name" value="FAD/NAD(P)-binding domain"/>
    <property type="match status" value="3"/>
</dbReference>
<dbReference type="RefSeq" id="XP_013260084.1">
    <property type="nucleotide sequence ID" value="XM_013404630.1"/>
</dbReference>
<keyword evidence="5" id="KW-0560">Oxidoreductase</keyword>
<organism evidence="6 7">
    <name type="scientific">Exophiala aquamarina CBS 119918</name>
    <dbReference type="NCBI Taxonomy" id="1182545"/>
    <lineage>
        <taxon>Eukaryota</taxon>
        <taxon>Fungi</taxon>
        <taxon>Dikarya</taxon>
        <taxon>Ascomycota</taxon>
        <taxon>Pezizomycotina</taxon>
        <taxon>Eurotiomycetes</taxon>
        <taxon>Chaetothyriomycetidae</taxon>
        <taxon>Chaetothyriales</taxon>
        <taxon>Herpotrichiellaceae</taxon>
        <taxon>Exophiala</taxon>
    </lineage>
</organism>
<name>A0A072PBL2_9EURO</name>
<keyword evidence="4" id="KW-0274">FAD</keyword>
<dbReference type="GeneID" id="25280337"/>
<evidence type="ECO:0000256" key="3">
    <source>
        <dbReference type="ARBA" id="ARBA00022630"/>
    </source>
</evidence>
<sequence>MSGVPSLPADIVRSDILKHVPENSATSLDNAPVENFRPFKVIVIGAGFSGINCVIRIPERLRNVGLTVYEKNSDVGGTWLENRYPGCACDIPAHSYQYSYAPNPRWSGFYASAEEIHEYLKHVCESFSASRFIRLDHQVERCRWDASEGKWHVTVRNLASNEVFEDVANCVISARGSLNEIQWPEVDGLDSFRGKLMHSAAWDRSYDLKNKTIGVIGGGSSAIQIVPQLQKLEGVKLKCFVRGRTWISQPFGEASMQKLGLSGINCKIERHRRMYIRAQICVLVPETQMSSFANDTRLYHEFRKEIEQDGNSVHFLTILNSEMQNQARERLQSEMKRCLRKKPEIADHIIPSFAVGCRRLTPGEGYLEALQESNVEFIPEHVQQITTEGVIAADGRSIVLDVLVCATGFRAAKAPPFPIYGSNGVDMGTRFEPFPETYLSMCMDGYPNFFTILGPNSLIGTGSLTMILESECDYIIKCVRKLQRENIRSMDAKTERVTDFSRYCAEFFKQSVYLDGCTSWYRNERGRGDRIIGLWPGSALHAMETFRAPRWEDFNYEYEKDANGRTVNQLQWLGSGWCDSQRSGSGDLAFYLEPEYLDVPAKPLPEETHMYLLRSFCY</sequence>
<evidence type="ECO:0008006" key="8">
    <source>
        <dbReference type="Google" id="ProtNLM"/>
    </source>
</evidence>
<protein>
    <recommendedName>
        <fullName evidence="8">L-ornithine N(5)-oxygenase</fullName>
    </recommendedName>
</protein>
<evidence type="ECO:0000256" key="1">
    <source>
        <dbReference type="ARBA" id="ARBA00001974"/>
    </source>
</evidence>
<keyword evidence="3" id="KW-0285">Flavoprotein</keyword>
<comment type="similarity">
    <text evidence="2">Belongs to the FAD-binding monooxygenase family.</text>
</comment>
<dbReference type="PRINTS" id="PR00469">
    <property type="entry name" value="PNDRDTASEII"/>
</dbReference>
<evidence type="ECO:0000313" key="7">
    <source>
        <dbReference type="Proteomes" id="UP000027920"/>
    </source>
</evidence>
<dbReference type="Pfam" id="PF00743">
    <property type="entry name" value="FMO-like"/>
    <property type="match status" value="1"/>
</dbReference>
<dbReference type="VEuPathDB" id="FungiDB:A1O9_05411"/>
<comment type="caution">
    <text evidence="6">The sequence shown here is derived from an EMBL/GenBank/DDBJ whole genome shotgun (WGS) entry which is preliminary data.</text>
</comment>
<evidence type="ECO:0000256" key="4">
    <source>
        <dbReference type="ARBA" id="ARBA00022827"/>
    </source>
</evidence>
<dbReference type="OrthoDB" id="4130824at2759"/>
<dbReference type="InterPro" id="IPR036188">
    <property type="entry name" value="FAD/NAD-bd_sf"/>
</dbReference>
<dbReference type="HOGENOM" id="CLU_006937_6_1_1"/>